<evidence type="ECO:0000256" key="5">
    <source>
        <dbReference type="ARBA" id="ARBA00022927"/>
    </source>
</evidence>
<evidence type="ECO:0000256" key="1">
    <source>
        <dbReference type="ARBA" id="ARBA00004477"/>
    </source>
</evidence>
<dbReference type="RefSeq" id="XP_066934843.1">
    <property type="nucleotide sequence ID" value="XM_067078742.1"/>
</dbReference>
<dbReference type="Proteomes" id="UP000594262">
    <property type="component" value="Unplaced"/>
</dbReference>
<comment type="subcellular location">
    <subcellularLocation>
        <location evidence="1">Endoplasmic reticulum membrane</location>
        <topology evidence="1">Multi-pass membrane protein</topology>
    </subcellularLocation>
</comment>
<dbReference type="GO" id="GO:0003723">
    <property type="term" value="F:RNA binding"/>
    <property type="evidence" value="ECO:0007669"/>
    <property type="project" value="TreeGrafter"/>
</dbReference>
<dbReference type="OrthoDB" id="1734229at2759"/>
<dbReference type="SMART" id="SM00271">
    <property type="entry name" value="DnaJ"/>
    <property type="match status" value="1"/>
</dbReference>
<dbReference type="SUPFAM" id="SSF81296">
    <property type="entry name" value="E set domains"/>
    <property type="match status" value="1"/>
</dbReference>
<dbReference type="SUPFAM" id="SSF46565">
    <property type="entry name" value="Chaperone J-domain"/>
    <property type="match status" value="1"/>
</dbReference>
<keyword evidence="4" id="KW-0256">Endoplasmic reticulum</keyword>
<dbReference type="SUPFAM" id="SSF158702">
    <property type="entry name" value="Sec63 N-terminal domain-like"/>
    <property type="match status" value="1"/>
</dbReference>
<evidence type="ECO:0000256" key="6">
    <source>
        <dbReference type="ARBA" id="ARBA00022989"/>
    </source>
</evidence>
<evidence type="ECO:0000256" key="8">
    <source>
        <dbReference type="ARBA" id="ARBA00023186"/>
    </source>
</evidence>
<dbReference type="InterPro" id="IPR001623">
    <property type="entry name" value="DnaJ_domain"/>
</dbReference>
<dbReference type="SMART" id="SM00973">
    <property type="entry name" value="Sec63"/>
    <property type="match status" value="1"/>
</dbReference>
<keyword evidence="13" id="KW-1185">Reference proteome</keyword>
<evidence type="ECO:0000256" key="10">
    <source>
        <dbReference type="SAM" id="Phobius"/>
    </source>
</evidence>
<feature type="compositionally biased region" description="Acidic residues" evidence="9">
    <location>
        <begin position="552"/>
        <end position="613"/>
    </location>
</feature>
<feature type="transmembrane region" description="Helical" evidence="10">
    <location>
        <begin position="194"/>
        <end position="217"/>
    </location>
</feature>
<dbReference type="InterPro" id="IPR004179">
    <property type="entry name" value="Sec63-dom"/>
</dbReference>
<dbReference type="InterPro" id="IPR036869">
    <property type="entry name" value="J_dom_sf"/>
</dbReference>
<keyword evidence="5" id="KW-0653">Protein transport</keyword>
<sequence>MAGMKFEYDEKGTTFYYFILSFCAIFLIPTTYYLFPDDSKKKKTEDDTNEKRKPCYCPPCMAKQDLIVKKIPKKKIYLIRAVLIILWALLITGVVKVSQFEKEYSEYNPYDILQIEVGATQAEIRKKYRDLSKLNHPDKGGDAVVFMKISKAYQALTDEETKKNWEDYGNPDGPGATQFGIALPSWIVDKKNSMWVLGAYMLAFIIILPIVVGSWWYRSIQYSAEEVLLDTEQLFWYFLHRTPNMSLKRAIMILAGALEFDKSHNAEVQERPSDNVELPQLMRELPQLNEKNKERPLCFAYSIKARALMHAHFSRIALPQQTLLKDLELILKKSPTLVREMINIVGQLMYLAKMGRVSQPPKLETMENLMKLSQMLIQGVWESKSTFQMLPHISQENLRHFNTKKRKIKTIRQFVGMNNTDRRMLLRTLSDEQYQDVLNVCSSFPHLEIEATTRVIDDEDMETVTVGSTVTALVTLTRKTMEEFFGDESEEVSLNNIENNDDATASPKPVKGWQRKVKKGKGAKKPVKKQPVKKKKKEDEKQEDKTENKEEKDEEADEESYDGVENMDSEDENAADDEADEQADEADDKKDEEDDDEDEGNMVERDDGADDEWSSIKDDMMQPDRLLDAKSKESHIVHCPYYPMEKHEYWWVYLINKKNNQLVTAPQQVTNLKVTEKVQLKFSAPEKPGIYQYIVVVKSDSYVDFDMTKPLKVAVSEAKDFDPGEHWNYSSEDDDKDDSGESVYETEEEDDDDDDED</sequence>
<name>A0A7M6DPM1_9CNID</name>
<dbReference type="Gene3D" id="2.60.40.150">
    <property type="entry name" value="C2 domain"/>
    <property type="match status" value="1"/>
</dbReference>
<dbReference type="GO" id="GO:0031207">
    <property type="term" value="C:Sec62/Sec63 complex"/>
    <property type="evidence" value="ECO:0007669"/>
    <property type="project" value="TreeGrafter"/>
</dbReference>
<dbReference type="InterPro" id="IPR014756">
    <property type="entry name" value="Ig_E-set"/>
</dbReference>
<dbReference type="Pfam" id="PF02889">
    <property type="entry name" value="Sec63"/>
    <property type="match status" value="2"/>
</dbReference>
<evidence type="ECO:0000313" key="12">
    <source>
        <dbReference type="EnsemblMetazoa" id="CLYHEMP020423.3"/>
    </source>
</evidence>
<keyword evidence="7 10" id="KW-0472">Membrane</keyword>
<feature type="domain" description="J" evidence="11">
    <location>
        <begin position="108"/>
        <end position="169"/>
    </location>
</feature>
<dbReference type="EnsemblMetazoa" id="CLYHEMT020423.3">
    <property type="protein sequence ID" value="CLYHEMP020423.3"/>
    <property type="gene ID" value="CLYHEMG020423"/>
</dbReference>
<dbReference type="PROSITE" id="PS50076">
    <property type="entry name" value="DNAJ_2"/>
    <property type="match status" value="1"/>
</dbReference>
<dbReference type="GO" id="GO:0008320">
    <property type="term" value="F:protein transmembrane transporter activity"/>
    <property type="evidence" value="ECO:0007669"/>
    <property type="project" value="TreeGrafter"/>
</dbReference>
<dbReference type="CDD" id="cd06257">
    <property type="entry name" value="DnaJ"/>
    <property type="match status" value="1"/>
</dbReference>
<dbReference type="GeneID" id="136822477"/>
<evidence type="ECO:0000313" key="13">
    <source>
        <dbReference type="Proteomes" id="UP000594262"/>
    </source>
</evidence>
<proteinExistence type="predicted"/>
<feature type="transmembrane region" description="Helical" evidence="10">
    <location>
        <begin position="77"/>
        <end position="95"/>
    </location>
</feature>
<dbReference type="InterPro" id="IPR035892">
    <property type="entry name" value="C2_domain_sf"/>
</dbReference>
<dbReference type="AlphaFoldDB" id="A0A7M6DPM1"/>
<keyword evidence="6 10" id="KW-1133">Transmembrane helix</keyword>
<feature type="region of interest" description="Disordered" evidence="9">
    <location>
        <begin position="721"/>
        <end position="757"/>
    </location>
</feature>
<dbReference type="PANTHER" id="PTHR24075">
    <property type="entry name" value="SEC63 DOMAIN-CONTAINING"/>
    <property type="match status" value="1"/>
</dbReference>
<evidence type="ECO:0000256" key="4">
    <source>
        <dbReference type="ARBA" id="ARBA00022824"/>
    </source>
</evidence>
<reference evidence="12" key="1">
    <citation type="submission" date="2021-01" db="UniProtKB">
        <authorList>
            <consortium name="EnsemblMetazoa"/>
        </authorList>
    </citation>
    <scope>IDENTIFICATION</scope>
</reference>
<evidence type="ECO:0000256" key="7">
    <source>
        <dbReference type="ARBA" id="ARBA00023136"/>
    </source>
</evidence>
<dbReference type="FunFam" id="1.10.287.110:FF:000063">
    <property type="entry name" value="Translocation protein SEC63"/>
    <property type="match status" value="1"/>
</dbReference>
<keyword evidence="3 10" id="KW-0812">Transmembrane</keyword>
<evidence type="ECO:0000256" key="9">
    <source>
        <dbReference type="SAM" id="MobiDB-lite"/>
    </source>
</evidence>
<dbReference type="GO" id="GO:0006620">
    <property type="term" value="P:post-translational protein targeting to endoplasmic reticulum membrane"/>
    <property type="evidence" value="ECO:0007669"/>
    <property type="project" value="TreeGrafter"/>
</dbReference>
<evidence type="ECO:0000256" key="2">
    <source>
        <dbReference type="ARBA" id="ARBA00022448"/>
    </source>
</evidence>
<feature type="compositionally biased region" description="Basic and acidic residues" evidence="9">
    <location>
        <begin position="537"/>
        <end position="551"/>
    </location>
</feature>
<dbReference type="Pfam" id="PF00226">
    <property type="entry name" value="DnaJ"/>
    <property type="match status" value="1"/>
</dbReference>
<accession>A0A7M6DPM1</accession>
<dbReference type="Gene3D" id="1.10.3380.10">
    <property type="entry name" value="Sec63 N-terminal domain-like domain"/>
    <property type="match status" value="1"/>
</dbReference>
<feature type="region of interest" description="Disordered" evidence="9">
    <location>
        <begin position="488"/>
        <end position="616"/>
    </location>
</feature>
<evidence type="ECO:0000259" key="11">
    <source>
        <dbReference type="PROSITE" id="PS50076"/>
    </source>
</evidence>
<dbReference type="Gene3D" id="1.10.150.20">
    <property type="entry name" value="5' to 3' exonuclease, C-terminal subdomain"/>
    <property type="match status" value="1"/>
</dbReference>
<protein>
    <recommendedName>
        <fullName evidence="11">J domain-containing protein</fullName>
    </recommendedName>
</protein>
<dbReference type="Gene3D" id="1.10.287.110">
    <property type="entry name" value="DnaJ domain"/>
    <property type="match status" value="1"/>
</dbReference>
<feature type="compositionally biased region" description="Acidic residues" evidence="9">
    <location>
        <begin position="731"/>
        <end position="757"/>
    </location>
</feature>
<evidence type="ECO:0000256" key="3">
    <source>
        <dbReference type="ARBA" id="ARBA00022692"/>
    </source>
</evidence>
<keyword evidence="8" id="KW-0143">Chaperone</keyword>
<dbReference type="GO" id="GO:0006614">
    <property type="term" value="P:SRP-dependent cotranslational protein targeting to membrane"/>
    <property type="evidence" value="ECO:0007669"/>
    <property type="project" value="TreeGrafter"/>
</dbReference>
<keyword evidence="2" id="KW-0813">Transport</keyword>
<feature type="compositionally biased region" description="Basic residues" evidence="9">
    <location>
        <begin position="513"/>
        <end position="536"/>
    </location>
</feature>
<feature type="transmembrane region" description="Helical" evidence="10">
    <location>
        <begin position="15"/>
        <end position="35"/>
    </location>
</feature>
<dbReference type="PANTHER" id="PTHR24075:SF0">
    <property type="entry name" value="TRANSLOCATION PROTEIN SEC63 HOMOLOG"/>
    <property type="match status" value="1"/>
</dbReference>
<organism evidence="12 13">
    <name type="scientific">Clytia hemisphaerica</name>
    <dbReference type="NCBI Taxonomy" id="252671"/>
    <lineage>
        <taxon>Eukaryota</taxon>
        <taxon>Metazoa</taxon>
        <taxon>Cnidaria</taxon>
        <taxon>Hydrozoa</taxon>
        <taxon>Hydroidolina</taxon>
        <taxon>Leptothecata</taxon>
        <taxon>Obeliida</taxon>
        <taxon>Clytiidae</taxon>
        <taxon>Clytia</taxon>
    </lineage>
</organism>